<evidence type="ECO:0000313" key="1">
    <source>
        <dbReference type="EMBL" id="KAI7993933.1"/>
    </source>
</evidence>
<proteinExistence type="predicted"/>
<dbReference type="Proteomes" id="UP001060215">
    <property type="component" value="Chromosome 12"/>
</dbReference>
<reference evidence="1 2" key="1">
    <citation type="journal article" date="2022" name="Plant J.">
        <title>Chromosome-level genome of Camellia lanceoleosa provides a valuable resource for understanding genome evolution and self-incompatibility.</title>
        <authorList>
            <person name="Gong W."/>
            <person name="Xiao S."/>
            <person name="Wang L."/>
            <person name="Liao Z."/>
            <person name="Chang Y."/>
            <person name="Mo W."/>
            <person name="Hu G."/>
            <person name="Li W."/>
            <person name="Zhao G."/>
            <person name="Zhu H."/>
            <person name="Hu X."/>
            <person name="Ji K."/>
            <person name="Xiang X."/>
            <person name="Song Q."/>
            <person name="Yuan D."/>
            <person name="Jin S."/>
            <person name="Zhang L."/>
        </authorList>
    </citation>
    <scope>NUCLEOTIDE SEQUENCE [LARGE SCALE GENOMIC DNA]</scope>
    <source>
        <strain evidence="1">SQ_2022a</strain>
    </source>
</reference>
<comment type="caution">
    <text evidence="1">The sequence shown here is derived from an EMBL/GenBank/DDBJ whole genome shotgun (WGS) entry which is preliminary data.</text>
</comment>
<gene>
    <name evidence="1" type="ORF">LOK49_LG11G00980</name>
</gene>
<dbReference type="EMBL" id="CM045769">
    <property type="protein sequence ID" value="KAI7993933.1"/>
    <property type="molecule type" value="Genomic_DNA"/>
</dbReference>
<name>A0ACC0FZX1_9ERIC</name>
<organism evidence="1 2">
    <name type="scientific">Camellia lanceoleosa</name>
    <dbReference type="NCBI Taxonomy" id="1840588"/>
    <lineage>
        <taxon>Eukaryota</taxon>
        <taxon>Viridiplantae</taxon>
        <taxon>Streptophyta</taxon>
        <taxon>Embryophyta</taxon>
        <taxon>Tracheophyta</taxon>
        <taxon>Spermatophyta</taxon>
        <taxon>Magnoliopsida</taxon>
        <taxon>eudicotyledons</taxon>
        <taxon>Gunneridae</taxon>
        <taxon>Pentapetalae</taxon>
        <taxon>asterids</taxon>
        <taxon>Ericales</taxon>
        <taxon>Theaceae</taxon>
        <taxon>Camellia</taxon>
    </lineage>
</organism>
<keyword evidence="2" id="KW-1185">Reference proteome</keyword>
<sequence>MAVAVTRFNRSDRTLSMAPKSFMKAMPHAPPIFPLKASPPARRHDSEVHIHEKWKQGKRLLKDKSLKLSIPGITG</sequence>
<accession>A0ACC0FZX1</accession>
<protein>
    <submittedName>
        <fullName evidence="1">Uncharacterized protein</fullName>
    </submittedName>
</protein>
<evidence type="ECO:0000313" key="2">
    <source>
        <dbReference type="Proteomes" id="UP001060215"/>
    </source>
</evidence>